<organism evidence="2 3">
    <name type="scientific">Oncorhynchus mykiss</name>
    <name type="common">Rainbow trout</name>
    <name type="synonym">Salmo gairdneri</name>
    <dbReference type="NCBI Taxonomy" id="8022"/>
    <lineage>
        <taxon>Eukaryota</taxon>
        <taxon>Metazoa</taxon>
        <taxon>Chordata</taxon>
        <taxon>Craniata</taxon>
        <taxon>Vertebrata</taxon>
        <taxon>Euteleostomi</taxon>
        <taxon>Actinopterygii</taxon>
        <taxon>Neopterygii</taxon>
        <taxon>Teleostei</taxon>
        <taxon>Protacanthopterygii</taxon>
        <taxon>Salmoniformes</taxon>
        <taxon>Salmonidae</taxon>
        <taxon>Salmoninae</taxon>
        <taxon>Oncorhynchus</taxon>
    </lineage>
</organism>
<dbReference type="Pfam" id="PF00005">
    <property type="entry name" value="ABC_tran"/>
    <property type="match status" value="1"/>
</dbReference>
<dbReference type="AlphaFoldDB" id="A0A060Z4M4"/>
<accession>A0A060Z4M4</accession>
<protein>
    <recommendedName>
        <fullName evidence="1">ABC transporter domain-containing protein</fullName>
    </recommendedName>
</protein>
<proteinExistence type="predicted"/>
<dbReference type="Gene3D" id="3.40.50.300">
    <property type="entry name" value="P-loop containing nucleotide triphosphate hydrolases"/>
    <property type="match status" value="1"/>
</dbReference>
<dbReference type="GO" id="GO:0016887">
    <property type="term" value="F:ATP hydrolysis activity"/>
    <property type="evidence" value="ECO:0007669"/>
    <property type="project" value="InterPro"/>
</dbReference>
<feature type="domain" description="ABC transporter" evidence="1">
    <location>
        <begin position="16"/>
        <end position="113"/>
    </location>
</feature>
<dbReference type="GO" id="GO:0005524">
    <property type="term" value="F:ATP binding"/>
    <property type="evidence" value="ECO:0007669"/>
    <property type="project" value="InterPro"/>
</dbReference>
<evidence type="ECO:0000259" key="1">
    <source>
        <dbReference type="Pfam" id="PF00005"/>
    </source>
</evidence>
<dbReference type="GO" id="GO:0015126">
    <property type="term" value="F:canalicular bile acid transmembrane transporter activity"/>
    <property type="evidence" value="ECO:0007669"/>
    <property type="project" value="TreeGrafter"/>
</dbReference>
<evidence type="ECO:0000313" key="2">
    <source>
        <dbReference type="EMBL" id="CDQ98976.1"/>
    </source>
</evidence>
<sequence length="163" mass="18161">LTGFSMLHLQIIDGHDSTQVNVSYLRSKIGIEPILFDCSIGDNIKYGDNLREVSLNDIISASKKAQLHDFVMTLPEKYDTNGSQLSRRQKQRIAIARGIIRDPKILLLDESTSALDTESEKTVQEALDNAREGRTCTVFAHSLSTIQNSDIIAVMSRVHMTIS</sequence>
<gene>
    <name evidence="2" type="ORF">GSONMT00006849001</name>
</gene>
<evidence type="ECO:0000313" key="3">
    <source>
        <dbReference type="Proteomes" id="UP000193380"/>
    </source>
</evidence>
<dbReference type="STRING" id="8022.A0A060Z4M4"/>
<dbReference type="InterPro" id="IPR003439">
    <property type="entry name" value="ABC_transporter-like_ATP-bd"/>
</dbReference>
<dbReference type="PANTHER" id="PTHR24221">
    <property type="entry name" value="ATP-BINDING CASSETTE SUB-FAMILY B"/>
    <property type="match status" value="1"/>
</dbReference>
<reference evidence="2" key="1">
    <citation type="journal article" date="2014" name="Nat. Commun.">
        <title>The rainbow trout genome provides novel insights into evolution after whole-genome duplication in vertebrates.</title>
        <authorList>
            <person name="Berthelot C."/>
            <person name="Brunet F."/>
            <person name="Chalopin D."/>
            <person name="Juanchich A."/>
            <person name="Bernard M."/>
            <person name="Noel B."/>
            <person name="Bento P."/>
            <person name="Da Silva C."/>
            <person name="Labadie K."/>
            <person name="Alberti A."/>
            <person name="Aury J.M."/>
            <person name="Louis A."/>
            <person name="Dehais P."/>
            <person name="Bardou P."/>
            <person name="Montfort J."/>
            <person name="Klopp C."/>
            <person name="Cabau C."/>
            <person name="Gaspin C."/>
            <person name="Thorgaard G.H."/>
            <person name="Boussaha M."/>
            <person name="Quillet E."/>
            <person name="Guyomard R."/>
            <person name="Galiana D."/>
            <person name="Bobe J."/>
            <person name="Volff J.N."/>
            <person name="Genet C."/>
            <person name="Wincker P."/>
            <person name="Jaillon O."/>
            <person name="Roest Crollius H."/>
            <person name="Guiguen Y."/>
        </authorList>
    </citation>
    <scope>NUCLEOTIDE SEQUENCE [LARGE SCALE GENOMIC DNA]</scope>
</reference>
<dbReference type="GO" id="GO:0015432">
    <property type="term" value="F:ABC-type bile acid transporter activity"/>
    <property type="evidence" value="ECO:0007669"/>
    <property type="project" value="TreeGrafter"/>
</dbReference>
<dbReference type="InterPro" id="IPR039421">
    <property type="entry name" value="Type_1_exporter"/>
</dbReference>
<dbReference type="SUPFAM" id="SSF52540">
    <property type="entry name" value="P-loop containing nucleoside triphosphate hydrolases"/>
    <property type="match status" value="1"/>
</dbReference>
<reference evidence="2" key="2">
    <citation type="submission" date="2014-03" db="EMBL/GenBank/DDBJ databases">
        <authorList>
            <person name="Genoscope - CEA"/>
        </authorList>
    </citation>
    <scope>NUCLEOTIDE SEQUENCE</scope>
</reference>
<dbReference type="GO" id="GO:0016324">
    <property type="term" value="C:apical plasma membrane"/>
    <property type="evidence" value="ECO:0007669"/>
    <property type="project" value="TreeGrafter"/>
</dbReference>
<dbReference type="Proteomes" id="UP000193380">
    <property type="component" value="Unassembled WGS sequence"/>
</dbReference>
<dbReference type="PANTHER" id="PTHR24221:SF657">
    <property type="entry name" value="BILE SALT EXPORT PUMP"/>
    <property type="match status" value="1"/>
</dbReference>
<feature type="non-terminal residue" evidence="2">
    <location>
        <position position="1"/>
    </location>
</feature>
<dbReference type="EMBL" id="FR942145">
    <property type="protein sequence ID" value="CDQ98976.1"/>
    <property type="molecule type" value="Genomic_DNA"/>
</dbReference>
<dbReference type="InterPro" id="IPR027417">
    <property type="entry name" value="P-loop_NTPase"/>
</dbReference>
<dbReference type="PaxDb" id="8022-A0A060Z4M4"/>
<name>A0A060Z4M4_ONCMY</name>